<comment type="caution">
    <text evidence="1">The sequence shown here is derived from an EMBL/GenBank/DDBJ whole genome shotgun (WGS) entry which is preliminary data.</text>
</comment>
<dbReference type="Gene3D" id="3.20.20.70">
    <property type="entry name" value="Aldolase class I"/>
    <property type="match status" value="1"/>
</dbReference>
<reference evidence="1" key="1">
    <citation type="journal article" date="2012" name="PLoS ONE">
        <title>Gene sets for utilization of primary and secondary nutrition supplies in the distal gut of endangered iberian lynx.</title>
        <authorList>
            <person name="Alcaide M."/>
            <person name="Messina E."/>
            <person name="Richter M."/>
            <person name="Bargiela R."/>
            <person name="Peplies J."/>
            <person name="Huws S.A."/>
            <person name="Newbold C.J."/>
            <person name="Golyshin P.N."/>
            <person name="Simon M.A."/>
            <person name="Lopez G."/>
            <person name="Yakimov M.M."/>
            <person name="Ferrer M."/>
        </authorList>
    </citation>
    <scope>NUCLEOTIDE SEQUENCE</scope>
</reference>
<proteinExistence type="predicted"/>
<sequence>DQSSSIDGIKAACGKDFPIVLRMSGSERDPQGNTVEDMKRLVPYLKNMA</sequence>
<dbReference type="EMBL" id="AMCI01006925">
    <property type="protein sequence ID" value="EJW93515.1"/>
    <property type="molecule type" value="Genomic_DNA"/>
</dbReference>
<name>J9C111_9ZZZZ</name>
<evidence type="ECO:0000313" key="1">
    <source>
        <dbReference type="EMBL" id="EJW93515.1"/>
    </source>
</evidence>
<gene>
    <name evidence="1" type="ORF">EVA_18379</name>
</gene>
<protein>
    <submittedName>
        <fullName evidence="1">Uncharacterized protein</fullName>
    </submittedName>
</protein>
<dbReference type="AlphaFoldDB" id="J9C111"/>
<feature type="non-terminal residue" evidence="1">
    <location>
        <position position="1"/>
    </location>
</feature>
<accession>J9C111</accession>
<organism evidence="1">
    <name type="scientific">gut metagenome</name>
    <dbReference type="NCBI Taxonomy" id="749906"/>
    <lineage>
        <taxon>unclassified sequences</taxon>
        <taxon>metagenomes</taxon>
        <taxon>organismal metagenomes</taxon>
    </lineage>
</organism>
<dbReference type="InterPro" id="IPR013785">
    <property type="entry name" value="Aldolase_TIM"/>
</dbReference>